<protein>
    <submittedName>
        <fullName evidence="2">Protein N-acetyltransferase, RimJ/RimL family</fullName>
    </submittedName>
</protein>
<dbReference type="SUPFAM" id="SSF55729">
    <property type="entry name" value="Acyl-CoA N-acyltransferases (Nat)"/>
    <property type="match status" value="1"/>
</dbReference>
<evidence type="ECO:0000313" key="3">
    <source>
        <dbReference type="Proteomes" id="UP000199546"/>
    </source>
</evidence>
<proteinExistence type="predicted"/>
<dbReference type="Gene3D" id="3.40.630.30">
    <property type="match status" value="1"/>
</dbReference>
<keyword evidence="3" id="KW-1185">Reference proteome</keyword>
<keyword evidence="2" id="KW-0808">Transferase</keyword>
<dbReference type="InterPro" id="IPR000182">
    <property type="entry name" value="GNAT_dom"/>
</dbReference>
<name>A0A1I6Z3B1_9ACTN</name>
<evidence type="ECO:0000259" key="1">
    <source>
        <dbReference type="PROSITE" id="PS51186"/>
    </source>
</evidence>
<dbReference type="AlphaFoldDB" id="A0A1I6Z3B1"/>
<dbReference type="STRING" id="1296565.SAMN05660657_01642"/>
<organism evidence="2 3">
    <name type="scientific">Geodermatophilus amargosae</name>
    <dbReference type="NCBI Taxonomy" id="1296565"/>
    <lineage>
        <taxon>Bacteria</taxon>
        <taxon>Bacillati</taxon>
        <taxon>Actinomycetota</taxon>
        <taxon>Actinomycetes</taxon>
        <taxon>Geodermatophilales</taxon>
        <taxon>Geodermatophilaceae</taxon>
        <taxon>Geodermatophilus</taxon>
    </lineage>
</organism>
<feature type="domain" description="N-acetyltransferase" evidence="1">
    <location>
        <begin position="46"/>
        <end position="207"/>
    </location>
</feature>
<dbReference type="Proteomes" id="UP000199546">
    <property type="component" value="Unassembled WGS sequence"/>
</dbReference>
<evidence type="ECO:0000313" key="2">
    <source>
        <dbReference type="EMBL" id="SFT57165.1"/>
    </source>
</evidence>
<reference evidence="3" key="1">
    <citation type="submission" date="2016-10" db="EMBL/GenBank/DDBJ databases">
        <authorList>
            <person name="Varghese N."/>
            <person name="Submissions S."/>
        </authorList>
    </citation>
    <scope>NUCLEOTIDE SEQUENCE [LARGE SCALE GENOMIC DNA]</scope>
    <source>
        <strain evidence="3">DSM 46136</strain>
    </source>
</reference>
<dbReference type="Pfam" id="PF00583">
    <property type="entry name" value="Acetyltransf_1"/>
    <property type="match status" value="1"/>
</dbReference>
<dbReference type="EMBL" id="FPBA01000004">
    <property type="protein sequence ID" value="SFT57165.1"/>
    <property type="molecule type" value="Genomic_DNA"/>
</dbReference>
<dbReference type="CDD" id="cd04301">
    <property type="entry name" value="NAT_SF"/>
    <property type="match status" value="1"/>
</dbReference>
<dbReference type="PROSITE" id="PS51186">
    <property type="entry name" value="GNAT"/>
    <property type="match status" value="1"/>
</dbReference>
<dbReference type="InterPro" id="IPR016181">
    <property type="entry name" value="Acyl_CoA_acyltransferase"/>
</dbReference>
<sequence>MFAHIPEGSAPCARYSFVTTTTTTAERVPATAGPLTEVALGDGTPAMIWPLLHTDGEALRQAYAELSPASRRFRFLTDLPELSDGMLRILVDAVDGVDHVAVVLTAFPDGDDARQVGVARLVRYPDEPEVADVAVTVTDAWQGRGVGRALMDALLARRPSGVVRLRTTVAAENRASLRMLGRVGRMTARHEGGGELTVEVTDLPPVP</sequence>
<accession>A0A1I6Z3B1</accession>
<gene>
    <name evidence="2" type="ORF">SAMN05660657_01642</name>
</gene>
<dbReference type="GO" id="GO:0016747">
    <property type="term" value="F:acyltransferase activity, transferring groups other than amino-acyl groups"/>
    <property type="evidence" value="ECO:0007669"/>
    <property type="project" value="InterPro"/>
</dbReference>